<proteinExistence type="predicted"/>
<protein>
    <submittedName>
        <fullName evidence="1">Uncharacterized protein</fullName>
    </submittedName>
</protein>
<reference evidence="1 2" key="1">
    <citation type="submission" date="2018-06" db="EMBL/GenBank/DDBJ databases">
        <title>Lujinxingia sediminis gen. nov. sp. nov., a new facultative anaerobic member of the class Deltaproteobacteria, and proposal of Lujinxingaceae fam. nov.</title>
        <authorList>
            <person name="Guo L.-Y."/>
            <person name="Li C.-M."/>
            <person name="Wang S."/>
            <person name="Du Z.-J."/>
        </authorList>
    </citation>
    <scope>NUCLEOTIDE SEQUENCE [LARGE SCALE GENOMIC DNA]</scope>
    <source>
        <strain evidence="1 2">FA350</strain>
    </source>
</reference>
<dbReference type="KEGG" id="bsed:DN745_08720"/>
<dbReference type="RefSeq" id="WP_111334009.1">
    <property type="nucleotide sequence ID" value="NZ_CP030032.1"/>
</dbReference>
<keyword evidence="2" id="KW-1185">Reference proteome</keyword>
<evidence type="ECO:0000313" key="2">
    <source>
        <dbReference type="Proteomes" id="UP000249799"/>
    </source>
</evidence>
<accession>A0A2Z4FKT4</accession>
<dbReference type="AlphaFoldDB" id="A0A2Z4FKT4"/>
<organism evidence="1 2">
    <name type="scientific">Bradymonas sediminis</name>
    <dbReference type="NCBI Taxonomy" id="1548548"/>
    <lineage>
        <taxon>Bacteria</taxon>
        <taxon>Deltaproteobacteria</taxon>
        <taxon>Bradymonadales</taxon>
        <taxon>Bradymonadaceae</taxon>
        <taxon>Bradymonas</taxon>
    </lineage>
</organism>
<evidence type="ECO:0000313" key="1">
    <source>
        <dbReference type="EMBL" id="AWV89415.1"/>
    </source>
</evidence>
<dbReference type="OrthoDB" id="5507791at2"/>
<sequence>MSVEMNTFAKPGFSRRVLIGAFTLLLCFAMACSSEESEKPTEEVDPNLPPAQVDLPSPPPASAFNIAETNQDGTLRVEGLIQYQDKHLDKPVRVKGVVTQILGDCDPKKAKKANTFCPEPHFIIKDESSAEKELMVVGFERDFFKKSKTKVGEAHVFEGDYRKMSQQFVNSESGLIALTKVDDISVRDED</sequence>
<gene>
    <name evidence="1" type="ORF">DN745_08720</name>
</gene>
<name>A0A2Z4FKT4_9DELT</name>
<dbReference type="EMBL" id="CP030032">
    <property type="protein sequence ID" value="AWV89415.1"/>
    <property type="molecule type" value="Genomic_DNA"/>
</dbReference>
<dbReference type="Proteomes" id="UP000249799">
    <property type="component" value="Chromosome"/>
</dbReference>